<dbReference type="HOGENOM" id="CLU_028200_12_8_1"/>
<feature type="domain" description="Rhodopsin" evidence="7">
    <location>
        <begin position="46"/>
        <end position="282"/>
    </location>
</feature>
<dbReference type="InterPro" id="IPR052337">
    <property type="entry name" value="SAT4-like"/>
</dbReference>
<keyword evidence="4 6" id="KW-0472">Membrane</keyword>
<feature type="transmembrane region" description="Helical" evidence="6">
    <location>
        <begin position="142"/>
        <end position="164"/>
    </location>
</feature>
<dbReference type="Pfam" id="PF20684">
    <property type="entry name" value="Fung_rhodopsin"/>
    <property type="match status" value="1"/>
</dbReference>
<name>A0A022W3U7_TRIRU</name>
<comment type="similarity">
    <text evidence="5">Belongs to the SAT4 family.</text>
</comment>
<dbReference type="PANTHER" id="PTHR33048:SF146">
    <property type="entry name" value="INTEGRAL MEMBRANE PROTEIN"/>
    <property type="match status" value="1"/>
</dbReference>
<feature type="transmembrane region" description="Helical" evidence="6">
    <location>
        <begin position="265"/>
        <end position="285"/>
    </location>
</feature>
<evidence type="ECO:0000256" key="2">
    <source>
        <dbReference type="ARBA" id="ARBA00022692"/>
    </source>
</evidence>
<feature type="transmembrane region" description="Helical" evidence="6">
    <location>
        <begin position="184"/>
        <end position="211"/>
    </location>
</feature>
<dbReference type="OrthoDB" id="5401779at2759"/>
<keyword evidence="3 6" id="KW-1133">Transmembrane helix</keyword>
<dbReference type="PANTHER" id="PTHR33048">
    <property type="entry name" value="PTH11-LIKE INTEGRAL MEMBRANE PROTEIN (AFU_ORTHOLOGUE AFUA_5G11245)"/>
    <property type="match status" value="1"/>
</dbReference>
<organism evidence="8">
    <name type="scientific">Trichophyton rubrum CBS 288.86</name>
    <dbReference type="NCBI Taxonomy" id="1215330"/>
    <lineage>
        <taxon>Eukaryota</taxon>
        <taxon>Fungi</taxon>
        <taxon>Dikarya</taxon>
        <taxon>Ascomycota</taxon>
        <taxon>Pezizomycotina</taxon>
        <taxon>Eurotiomycetes</taxon>
        <taxon>Eurotiomycetidae</taxon>
        <taxon>Onygenales</taxon>
        <taxon>Arthrodermataceae</taxon>
        <taxon>Trichophyton</taxon>
    </lineage>
</organism>
<feature type="transmembrane region" description="Helical" evidence="6">
    <location>
        <begin position="28"/>
        <end position="50"/>
    </location>
</feature>
<feature type="transmembrane region" description="Helical" evidence="6">
    <location>
        <begin position="62"/>
        <end position="79"/>
    </location>
</feature>
<evidence type="ECO:0000256" key="1">
    <source>
        <dbReference type="ARBA" id="ARBA00004141"/>
    </source>
</evidence>
<gene>
    <name evidence="8" type="ORF">H103_04208</name>
</gene>
<sequence>MDPSKTPLAPNPSGGPSNFVDPPTLDSAIISLGVVLISISMLCLTIRLITNYKHTGKLGLDDYLCVFGEATAIGYWAVIESVAQDGVVRHSWDVPASVVTTSFIKRQFAQQMIVAPALWATKSAVLVLYIRIFNSVRWISRISYGLIILMFLVYGINIILATVYCLPRNGAPWDATAFARCAKPVTLAIFIGSFTVLTDFIIFLLPFPIILKLQMAQGKKVGLAIVFLVGFTTVIMSIISLGFRVQLFLGDDPVWNGLRISLTTFAELFGTVIVSCAPSIYSYWLNFVRPSTVYSTIRSKLLLSKTKSNTDNQIADEERFELSSKLRNGHDSWPSDSVDGLGGKTGPFTRIYSSSSSSIPMKNAITKATHIFQSQAGPDTSTPKTHAR</sequence>
<evidence type="ECO:0000256" key="6">
    <source>
        <dbReference type="SAM" id="Phobius"/>
    </source>
</evidence>
<protein>
    <recommendedName>
        <fullName evidence="7">Rhodopsin domain-containing protein</fullName>
    </recommendedName>
</protein>
<evidence type="ECO:0000313" key="8">
    <source>
        <dbReference type="EMBL" id="EZF52748.1"/>
    </source>
</evidence>
<dbReference type="GO" id="GO:0016020">
    <property type="term" value="C:membrane"/>
    <property type="evidence" value="ECO:0007669"/>
    <property type="project" value="UniProtKB-SubCell"/>
</dbReference>
<reference evidence="8" key="1">
    <citation type="submission" date="2014-02" db="EMBL/GenBank/DDBJ databases">
        <title>The Genome Sequence of Trichophyton rubrum (morphotype fischeri) CBS 288.86.</title>
        <authorList>
            <consortium name="The Broad Institute Genomics Platform"/>
            <person name="Cuomo C.A."/>
            <person name="White T.C."/>
            <person name="Graser Y."/>
            <person name="Martinez-Rossi N."/>
            <person name="Heitman J."/>
            <person name="Young S.K."/>
            <person name="Zeng Q."/>
            <person name="Gargeya S."/>
            <person name="Abouelleil A."/>
            <person name="Alvarado L."/>
            <person name="Chapman S.B."/>
            <person name="Gainer-Dewar J."/>
            <person name="Goldberg J."/>
            <person name="Griggs A."/>
            <person name="Gujja S."/>
            <person name="Hansen M."/>
            <person name="Howarth C."/>
            <person name="Imamovic A."/>
            <person name="Larimer J."/>
            <person name="Martinez D."/>
            <person name="Murphy C."/>
            <person name="Pearson M.D."/>
            <person name="Persinoti G."/>
            <person name="Poon T."/>
            <person name="Priest M."/>
            <person name="Roberts A.D."/>
            <person name="Saif S."/>
            <person name="Shea T.D."/>
            <person name="Sykes S.N."/>
            <person name="Wortman J."/>
            <person name="Nusbaum C."/>
            <person name="Birren B."/>
        </authorList>
    </citation>
    <scope>NUCLEOTIDE SEQUENCE [LARGE SCALE GENOMIC DNA]</scope>
    <source>
        <strain evidence="8">CBS 288.86</strain>
    </source>
</reference>
<dbReference type="EMBL" id="KK207842">
    <property type="protein sequence ID" value="EZF52748.1"/>
    <property type="molecule type" value="Genomic_DNA"/>
</dbReference>
<evidence type="ECO:0000256" key="5">
    <source>
        <dbReference type="ARBA" id="ARBA00038359"/>
    </source>
</evidence>
<evidence type="ECO:0000259" key="7">
    <source>
        <dbReference type="Pfam" id="PF20684"/>
    </source>
</evidence>
<keyword evidence="2 6" id="KW-0812">Transmembrane</keyword>
<evidence type="ECO:0000256" key="4">
    <source>
        <dbReference type="ARBA" id="ARBA00023136"/>
    </source>
</evidence>
<dbReference type="Proteomes" id="UP000023758">
    <property type="component" value="Unassembled WGS sequence"/>
</dbReference>
<comment type="subcellular location">
    <subcellularLocation>
        <location evidence="1">Membrane</location>
        <topology evidence="1">Multi-pass membrane protein</topology>
    </subcellularLocation>
</comment>
<proteinExistence type="inferred from homology"/>
<dbReference type="InterPro" id="IPR049326">
    <property type="entry name" value="Rhodopsin_dom_fungi"/>
</dbReference>
<accession>A0A022W3U7</accession>
<evidence type="ECO:0000256" key="3">
    <source>
        <dbReference type="ARBA" id="ARBA00022989"/>
    </source>
</evidence>
<dbReference type="AlphaFoldDB" id="A0A022W3U7"/>
<feature type="transmembrane region" description="Helical" evidence="6">
    <location>
        <begin position="108"/>
        <end position="130"/>
    </location>
</feature>
<feature type="transmembrane region" description="Helical" evidence="6">
    <location>
        <begin position="223"/>
        <end position="245"/>
    </location>
</feature>